<name>A0A1I5APB8_9FLAO</name>
<evidence type="ECO:0000313" key="2">
    <source>
        <dbReference type="Proteomes" id="UP000199036"/>
    </source>
</evidence>
<reference evidence="2" key="1">
    <citation type="submission" date="2016-10" db="EMBL/GenBank/DDBJ databases">
        <authorList>
            <person name="Varghese N."/>
            <person name="Submissions S."/>
        </authorList>
    </citation>
    <scope>NUCLEOTIDE SEQUENCE [LARGE SCALE GENOMIC DNA]</scope>
    <source>
        <strain evidence="2">DS-12</strain>
    </source>
</reference>
<organism evidence="1 2">
    <name type="scientific">Paenimyroides ummariense</name>
    <dbReference type="NCBI Taxonomy" id="913024"/>
    <lineage>
        <taxon>Bacteria</taxon>
        <taxon>Pseudomonadati</taxon>
        <taxon>Bacteroidota</taxon>
        <taxon>Flavobacteriia</taxon>
        <taxon>Flavobacteriales</taxon>
        <taxon>Flavobacteriaceae</taxon>
        <taxon>Paenimyroides</taxon>
    </lineage>
</organism>
<accession>A0A1I5APB8</accession>
<dbReference type="Proteomes" id="UP000199036">
    <property type="component" value="Unassembled WGS sequence"/>
</dbReference>
<protein>
    <submittedName>
        <fullName evidence="1">Uncharacterized protein</fullName>
    </submittedName>
</protein>
<evidence type="ECO:0000313" key="1">
    <source>
        <dbReference type="EMBL" id="SFN64324.1"/>
    </source>
</evidence>
<dbReference type="EMBL" id="FOVI01000008">
    <property type="protein sequence ID" value="SFN64324.1"/>
    <property type="molecule type" value="Genomic_DNA"/>
</dbReference>
<sequence length="37" mass="4302">MQYVYLAMAAIVLALFGYKKFTASKKTNEYLPKNEKK</sequence>
<dbReference type="STRING" id="913024.SAMN05421741_108124"/>
<proteinExistence type="predicted"/>
<keyword evidence="2" id="KW-1185">Reference proteome</keyword>
<dbReference type="AlphaFoldDB" id="A0A1I5APB8"/>
<gene>
    <name evidence="1" type="ORF">SAMN05421741_108124</name>
</gene>